<comment type="caution">
    <text evidence="2">The sequence shown here is derived from an EMBL/GenBank/DDBJ whole genome shotgun (WGS) entry which is preliminary data.</text>
</comment>
<gene>
    <name evidence="2" type="ORF">H9X83_07420</name>
</gene>
<name>A0ABS2G9Z5_9FIRM</name>
<proteinExistence type="predicted"/>
<dbReference type="EMBL" id="JACSNV010000009">
    <property type="protein sequence ID" value="MBM6877987.1"/>
    <property type="molecule type" value="Genomic_DNA"/>
</dbReference>
<dbReference type="RefSeq" id="WP_205133792.1">
    <property type="nucleotide sequence ID" value="NZ_JACSNT010000008.1"/>
</dbReference>
<feature type="domain" description="Dinitrogenase iron-molybdenum cofactor biosynthesis" evidence="1">
    <location>
        <begin position="9"/>
        <end position="93"/>
    </location>
</feature>
<accession>A0ABS2G9Z5</accession>
<evidence type="ECO:0000313" key="3">
    <source>
        <dbReference type="Proteomes" id="UP000729290"/>
    </source>
</evidence>
<keyword evidence="3" id="KW-1185">Reference proteome</keyword>
<dbReference type="Gene3D" id="3.30.420.130">
    <property type="entry name" value="Dinitrogenase iron-molybdenum cofactor biosynthesis domain"/>
    <property type="match status" value="1"/>
</dbReference>
<dbReference type="Pfam" id="PF02579">
    <property type="entry name" value="Nitro_FeMo-Co"/>
    <property type="match status" value="1"/>
</dbReference>
<protein>
    <submittedName>
        <fullName evidence="2">NifB/NifX family molybdenum-iron cluster-binding protein</fullName>
    </submittedName>
</protein>
<dbReference type="InterPro" id="IPR036105">
    <property type="entry name" value="DiNase_FeMo-co_biosyn_sf"/>
</dbReference>
<dbReference type="InterPro" id="IPR003731">
    <property type="entry name" value="Di-Nase_FeMo-co_biosynth"/>
</dbReference>
<dbReference type="Proteomes" id="UP000729290">
    <property type="component" value="Unassembled WGS sequence"/>
</dbReference>
<organism evidence="2 3">
    <name type="scientific">Anaerotignum lactatifermentans</name>
    <dbReference type="NCBI Taxonomy" id="160404"/>
    <lineage>
        <taxon>Bacteria</taxon>
        <taxon>Bacillati</taxon>
        <taxon>Bacillota</taxon>
        <taxon>Clostridia</taxon>
        <taxon>Lachnospirales</taxon>
        <taxon>Anaerotignaceae</taxon>
        <taxon>Anaerotignum</taxon>
    </lineage>
</organism>
<evidence type="ECO:0000313" key="2">
    <source>
        <dbReference type="EMBL" id="MBM6877987.1"/>
    </source>
</evidence>
<evidence type="ECO:0000259" key="1">
    <source>
        <dbReference type="Pfam" id="PF02579"/>
    </source>
</evidence>
<reference evidence="2 3" key="1">
    <citation type="journal article" date="2021" name="Sci. Rep.">
        <title>The distribution of antibiotic resistance genes in chicken gut microbiota commensals.</title>
        <authorList>
            <person name="Juricova H."/>
            <person name="Matiasovicova J."/>
            <person name="Kubasova T."/>
            <person name="Cejkova D."/>
            <person name="Rychlik I."/>
        </authorList>
    </citation>
    <scope>NUCLEOTIDE SEQUENCE [LARGE SCALE GENOMIC DNA]</scope>
    <source>
        <strain evidence="2 3">An431b</strain>
    </source>
</reference>
<sequence>MRVAIPTKNGRVYRQYHMAKEFTVYDVEIELVKAREVVPLGNRTMAEFLTEQGINAVICCNIHSEGRTLLRTKRIELTYGVVGEADDIMVRYLSGEKLGDIEENALLRMEWSEEKKEDL</sequence>
<dbReference type="SUPFAM" id="SSF53146">
    <property type="entry name" value="Nitrogenase accessory factor-like"/>
    <property type="match status" value="1"/>
</dbReference>